<protein>
    <submittedName>
        <fullName evidence="4">Metallophosphoesterase</fullName>
    </submittedName>
</protein>
<feature type="chain" id="PRO_5047542283" evidence="2">
    <location>
        <begin position="20"/>
        <end position="569"/>
    </location>
</feature>
<evidence type="ECO:0000313" key="5">
    <source>
        <dbReference type="Proteomes" id="UP001598138"/>
    </source>
</evidence>
<dbReference type="EMBL" id="JBBKXZ010000002">
    <property type="protein sequence ID" value="MFD3394559.1"/>
    <property type="molecule type" value="Genomic_DNA"/>
</dbReference>
<dbReference type="RefSeq" id="WP_377983439.1">
    <property type="nucleotide sequence ID" value="NZ_JBBKXZ010000002.1"/>
</dbReference>
<dbReference type="Pfam" id="PF00149">
    <property type="entry name" value="Metallophos"/>
    <property type="match status" value="1"/>
</dbReference>
<dbReference type="PANTHER" id="PTHR22953:SF153">
    <property type="entry name" value="PURPLE ACID PHOSPHATASE"/>
    <property type="match status" value="1"/>
</dbReference>
<dbReference type="InterPro" id="IPR008963">
    <property type="entry name" value="Purple_acid_Pase-like_N"/>
</dbReference>
<evidence type="ECO:0000256" key="2">
    <source>
        <dbReference type="SAM" id="SignalP"/>
    </source>
</evidence>
<feature type="signal peptide" evidence="2">
    <location>
        <begin position="1"/>
        <end position="19"/>
    </location>
</feature>
<evidence type="ECO:0000313" key="4">
    <source>
        <dbReference type="EMBL" id="MFD3394559.1"/>
    </source>
</evidence>
<keyword evidence="1 2" id="KW-0732">Signal</keyword>
<gene>
    <name evidence="4" type="ORF">U0R10_08000</name>
</gene>
<accession>A0ABW6DCE1</accession>
<dbReference type="PANTHER" id="PTHR22953">
    <property type="entry name" value="ACID PHOSPHATASE RELATED"/>
    <property type="match status" value="1"/>
</dbReference>
<evidence type="ECO:0000259" key="3">
    <source>
        <dbReference type="Pfam" id="PF00149"/>
    </source>
</evidence>
<dbReference type="SUPFAM" id="SSF49363">
    <property type="entry name" value="Purple acid phosphatase, N-terminal domain"/>
    <property type="match status" value="1"/>
</dbReference>
<dbReference type="SUPFAM" id="SSF56300">
    <property type="entry name" value="Metallo-dependent phosphatases"/>
    <property type="match status" value="1"/>
</dbReference>
<sequence>MKHSIIVCLLLTLTSHAWGQKVIRGPYLQMAGPSTMTIRFRTDGPVNAEVGIGTDAKTFNRTKKTGTASTEHTILIDSLTASRTYYYRVRTGTNTLGDSTYFFKTAPAVGSSEKFRFWSLGDMFPGVVQERVYEAFLKYNGANYTNFLMTVGDNTYNGGADGGFQSNFFDVYQKGTFMRQSALFMGIGNHDYGGYPHVQDLPDMGYYQIFNLPAKGELGGIPSGSEAYYSFDYGSTHFISLDSFARGRDGKLLTDPGSEQLEWLIKDLQNTKQRWKIVYFHHPPYTKGTYDSDVWANLTQPRLVVTPILEKYGVDVVLNGHSHVYERSKPIKGFTGVASEFNPAVHFTQTSSGKYNATANSCPYLFTTNQASNGVIYVVNGVGGATGAMRANAPHPVMETSQPGIGGSMIFEIEGGRLDAKFLTENGAITDQFTIFKDLNVTDPAAVTVNYQGLVSLTAPWQGEYIWNTGEKTRVIQKNPIETQKFTVKDPQNCFQTNYQVNVLPPLGINELPDDAFENLKIYDFNGRLLREIKSPGKLSQVNLTDLPAGRYILHLQINGHDQIIKLAR</sequence>
<dbReference type="Proteomes" id="UP001598138">
    <property type="component" value="Unassembled WGS sequence"/>
</dbReference>
<feature type="domain" description="Calcineurin-like phosphoesterase" evidence="3">
    <location>
        <begin position="116"/>
        <end position="325"/>
    </location>
</feature>
<dbReference type="InterPro" id="IPR039331">
    <property type="entry name" value="PAPs-like"/>
</dbReference>
<dbReference type="Gene3D" id="3.60.21.10">
    <property type="match status" value="1"/>
</dbReference>
<name>A0ABW6DCE1_9BACT</name>
<proteinExistence type="predicted"/>
<dbReference type="Gene3D" id="2.60.40.380">
    <property type="entry name" value="Purple acid phosphatase-like, N-terminal"/>
    <property type="match status" value="1"/>
</dbReference>
<evidence type="ECO:0000256" key="1">
    <source>
        <dbReference type="ARBA" id="ARBA00022729"/>
    </source>
</evidence>
<reference evidence="4 5" key="1">
    <citation type="submission" date="2024-03" db="EMBL/GenBank/DDBJ databases">
        <title>Aquirufa genome sequencing.</title>
        <authorList>
            <person name="Pitt A."/>
            <person name="Hahn M.W."/>
        </authorList>
    </citation>
    <scope>NUCLEOTIDE SEQUENCE [LARGE SCALE GENOMIC DNA]</scope>
    <source>
        <strain evidence="4 5">OSTEICH-129V</strain>
    </source>
</reference>
<dbReference type="InterPro" id="IPR004843">
    <property type="entry name" value="Calcineurin-like_PHP"/>
</dbReference>
<organism evidence="4 5">
    <name type="scientific">Aquirufa avitistagni</name>
    <dbReference type="NCBI Taxonomy" id="3104728"/>
    <lineage>
        <taxon>Bacteria</taxon>
        <taxon>Pseudomonadati</taxon>
        <taxon>Bacteroidota</taxon>
        <taxon>Cytophagia</taxon>
        <taxon>Cytophagales</taxon>
        <taxon>Flectobacillaceae</taxon>
        <taxon>Aquirufa</taxon>
    </lineage>
</organism>
<dbReference type="InterPro" id="IPR029052">
    <property type="entry name" value="Metallo-depent_PP-like"/>
</dbReference>
<comment type="caution">
    <text evidence="4">The sequence shown here is derived from an EMBL/GenBank/DDBJ whole genome shotgun (WGS) entry which is preliminary data.</text>
</comment>
<keyword evidence="5" id="KW-1185">Reference proteome</keyword>